<dbReference type="PROSITE" id="PS51186">
    <property type="entry name" value="GNAT"/>
    <property type="match status" value="1"/>
</dbReference>
<sequence>MTVKFLNWDSDFFNKKIGEILYTTKKELISIDGSYDLIYVKQKEKFDVEIDGFEKSYDEIKVLFVKEIKKRIQLKNNYVFSARDINFELEKVYELAYQSGVYSRFKLDNKFQEIEFKKLYRTWVDNSLSKEIADDILLISKDKTILGFAAYKIFKEYAQIGLIAINPEYQGKGFGKMLMNSVENEALSKNIKILKVTTQSRNQLACEFYLKCGYFIEKKTIIKHFWKK</sequence>
<protein>
    <recommendedName>
        <fullName evidence="1">N-acetyltransferase domain-containing protein</fullName>
    </recommendedName>
</protein>
<dbReference type="InterPro" id="IPR000182">
    <property type="entry name" value="GNAT_dom"/>
</dbReference>
<name>A0A8J2V8N4_9FLAO</name>
<dbReference type="AlphaFoldDB" id="A0A8J2V8N4"/>
<dbReference type="CDD" id="cd04301">
    <property type="entry name" value="NAT_SF"/>
    <property type="match status" value="1"/>
</dbReference>
<organism evidence="2 3">
    <name type="scientific">Planktosalinus lacus</name>
    <dbReference type="NCBI Taxonomy" id="1526573"/>
    <lineage>
        <taxon>Bacteria</taxon>
        <taxon>Pseudomonadati</taxon>
        <taxon>Bacteroidota</taxon>
        <taxon>Flavobacteriia</taxon>
        <taxon>Flavobacteriales</taxon>
        <taxon>Flavobacteriaceae</taxon>
        <taxon>Planktosalinus</taxon>
    </lineage>
</organism>
<feature type="domain" description="N-acetyltransferase" evidence="1">
    <location>
        <begin position="91"/>
        <end position="228"/>
    </location>
</feature>
<dbReference type="PANTHER" id="PTHR43617:SF38">
    <property type="entry name" value="N-ACETYLTRANSFERASE DOMAIN-CONTAINING PROTEIN"/>
    <property type="match status" value="1"/>
</dbReference>
<evidence type="ECO:0000259" key="1">
    <source>
        <dbReference type="PROSITE" id="PS51186"/>
    </source>
</evidence>
<dbReference type="PANTHER" id="PTHR43617">
    <property type="entry name" value="L-AMINO ACID N-ACETYLTRANSFERASE"/>
    <property type="match status" value="1"/>
</dbReference>
<keyword evidence="3" id="KW-1185">Reference proteome</keyword>
<dbReference type="InterPro" id="IPR016181">
    <property type="entry name" value="Acyl_CoA_acyltransferase"/>
</dbReference>
<dbReference type="RefSeq" id="WP_188439330.1">
    <property type="nucleotide sequence ID" value="NZ_BMGK01000002.1"/>
</dbReference>
<dbReference type="GO" id="GO:0016747">
    <property type="term" value="F:acyltransferase activity, transferring groups other than amino-acyl groups"/>
    <property type="evidence" value="ECO:0007669"/>
    <property type="project" value="InterPro"/>
</dbReference>
<dbReference type="EMBL" id="BMGK01000002">
    <property type="protein sequence ID" value="GGD84758.1"/>
    <property type="molecule type" value="Genomic_DNA"/>
</dbReference>
<dbReference type="InterPro" id="IPR050276">
    <property type="entry name" value="MshD_Acetyltransferase"/>
</dbReference>
<evidence type="ECO:0000313" key="3">
    <source>
        <dbReference type="Proteomes" id="UP000652231"/>
    </source>
</evidence>
<proteinExistence type="predicted"/>
<dbReference type="Pfam" id="PF00583">
    <property type="entry name" value="Acetyltransf_1"/>
    <property type="match status" value="1"/>
</dbReference>
<dbReference type="SUPFAM" id="SSF55729">
    <property type="entry name" value="Acyl-CoA N-acyltransferases (Nat)"/>
    <property type="match status" value="1"/>
</dbReference>
<gene>
    <name evidence="2" type="ORF">GCM10011312_05960</name>
</gene>
<comment type="caution">
    <text evidence="2">The sequence shown here is derived from an EMBL/GenBank/DDBJ whole genome shotgun (WGS) entry which is preliminary data.</text>
</comment>
<reference evidence="2" key="1">
    <citation type="journal article" date="2014" name="Int. J. Syst. Evol. Microbiol.">
        <title>Complete genome sequence of Corynebacterium casei LMG S-19264T (=DSM 44701T), isolated from a smear-ripened cheese.</title>
        <authorList>
            <consortium name="US DOE Joint Genome Institute (JGI-PGF)"/>
            <person name="Walter F."/>
            <person name="Albersmeier A."/>
            <person name="Kalinowski J."/>
            <person name="Ruckert C."/>
        </authorList>
    </citation>
    <scope>NUCLEOTIDE SEQUENCE</scope>
    <source>
        <strain evidence="2">CGMCC 1.12924</strain>
    </source>
</reference>
<dbReference type="Gene3D" id="3.40.630.30">
    <property type="match status" value="1"/>
</dbReference>
<evidence type="ECO:0000313" key="2">
    <source>
        <dbReference type="EMBL" id="GGD84758.1"/>
    </source>
</evidence>
<reference evidence="2" key="2">
    <citation type="submission" date="2020-09" db="EMBL/GenBank/DDBJ databases">
        <authorList>
            <person name="Sun Q."/>
            <person name="Zhou Y."/>
        </authorList>
    </citation>
    <scope>NUCLEOTIDE SEQUENCE</scope>
    <source>
        <strain evidence="2">CGMCC 1.12924</strain>
    </source>
</reference>
<accession>A0A8J2V8N4</accession>
<dbReference type="Proteomes" id="UP000652231">
    <property type="component" value="Unassembled WGS sequence"/>
</dbReference>